<evidence type="ECO:0000259" key="1">
    <source>
        <dbReference type="Pfam" id="PF13550"/>
    </source>
</evidence>
<proteinExistence type="predicted"/>
<sequence>MPSKITQALKDYLNNNDKVQLAHLVRIELPGELASFAYYTDYSREIQYDGQEFVPGKVKNISDVKQSNRLSAHNVTIKITGASSEEVDRAVRSQQYLNKKISIWRVVLDNTTGEVVPYYADGSTLLFFEGTITEVSIDENRSATSRGESTISWKCANEFYDLERVNGRLTDDESHRGLIVDQDGEEVPSNAAKRFEYQTDLGFFHANKSVNILAKYQGLEQAYKLKKKSSGLFGIKKSYDLVEYWETVEKEVDMRFNLAAKNIPTIYGVQKTQGIPVFADTLLDDPSTVYVVYAFCEGEIDGFLDIWMEDKPLVCNDTNDADERACFGVKRGNGDTISVATPTQDPTAPSVHGQEYIVQDGLGQVSFWTFHGKRDQTACSKLVDIAANGNFYLQNNGPTPMGPEYWDSRYKLLDTAYVVAEFKITDQRTEIPTIYAEIQGRKVAVYDENGLVRDDRTSTNPAWQMLDYLNSPIFGAAVGMDRIDLNTFVEVANLLGTVDNTYELSWVPFWRYIGWEDNTTEANKAILQTNPLLNGETSLFKNMKSMLEQAESSLNIIEGKYALTVESLKDPVADLTEADLVGGRLQVSDITSKEKYNTVQADIRDPGIGWESNDIIFFNADFKAEDSQLEKKANISFPHITNYYCARALAERVLKKSRYNREVSITVPYKYVDLPINSPITLTYERFGWDKKQFLIRETVWQSTGKVKLKLREYEDGVFINSPQADIGDSQIPEIGTKVLPPRDLNYRPSIPGDPEGVNGYLRWLPSFSPDVTYYAINYTGVASTITVNASSTDEPSTYIELPVDTITEDRIYTFEVRAVAGNKGLSSSPAILSLQLGPDGTKNLTMVTGFDLVNNITGDETIWKGAEVSLQWNPIFEEDFMDNIYYNLEFWDGDFDTGDLIRSLEIRNAYAYIYDLPANKSDYLAAKGTKGMFRQLGVRIRAESDDGAKSVGWTKI</sequence>
<feature type="domain" description="Tip attachment protein J" evidence="1">
    <location>
        <begin position="569"/>
        <end position="674"/>
    </location>
</feature>
<accession>A0A385E4N1</accession>
<keyword evidence="3" id="KW-1185">Reference proteome</keyword>
<organism evidence="2 3">
    <name type="scientific">Vibrio phage vB_VpS_PG07</name>
    <dbReference type="NCBI Taxonomy" id="2301664"/>
    <lineage>
        <taxon>Viruses</taxon>
        <taxon>Duplodnaviria</taxon>
        <taxon>Heunggongvirae</taxon>
        <taxon>Uroviricota</taxon>
        <taxon>Caudoviricetes</taxon>
        <taxon>Demerecviridae</taxon>
        <taxon>Pogseptimavirus</taxon>
        <taxon>Pogseptimavirus PG07</taxon>
    </lineage>
</organism>
<reference evidence="2 3" key="1">
    <citation type="submission" date="2018-07" db="EMBL/GenBank/DDBJ databases">
        <title>Sequencing of PG07.</title>
        <authorList>
            <person name="Ding T."/>
        </authorList>
    </citation>
    <scope>NUCLEOTIDE SEQUENCE [LARGE SCALE GENOMIC DNA]</scope>
</reference>
<dbReference type="EMBL" id="MH645904">
    <property type="protein sequence ID" value="AXQ66751.1"/>
    <property type="molecule type" value="Genomic_DNA"/>
</dbReference>
<dbReference type="InterPro" id="IPR032876">
    <property type="entry name" value="J_dom"/>
</dbReference>
<dbReference type="KEGG" id="vg:54999476"/>
<evidence type="ECO:0000313" key="2">
    <source>
        <dbReference type="EMBL" id="AXQ66751.1"/>
    </source>
</evidence>
<dbReference type="Pfam" id="PF09931">
    <property type="entry name" value="Phage_phiJL001_Gp84_N"/>
    <property type="match status" value="1"/>
</dbReference>
<dbReference type="Proteomes" id="UP000263435">
    <property type="component" value="Segment"/>
</dbReference>
<dbReference type="GeneID" id="54999476"/>
<name>A0A385E4N1_9CAUD</name>
<protein>
    <submittedName>
        <fullName evidence="2">Tail protein</fullName>
    </submittedName>
</protein>
<dbReference type="Pfam" id="PF13550">
    <property type="entry name" value="Phage-tail_3"/>
    <property type="match status" value="1"/>
</dbReference>
<evidence type="ECO:0000313" key="3">
    <source>
        <dbReference type="Proteomes" id="UP000263435"/>
    </source>
</evidence>
<dbReference type="RefSeq" id="YP_009808573.1">
    <property type="nucleotide sequence ID" value="NC_048041.1"/>
</dbReference>